<feature type="region of interest" description="Disordered" evidence="1">
    <location>
        <begin position="82"/>
        <end position="103"/>
    </location>
</feature>
<feature type="region of interest" description="Disordered" evidence="1">
    <location>
        <begin position="619"/>
        <end position="639"/>
    </location>
</feature>
<dbReference type="AlphaFoldDB" id="A0AAP0J2X7"/>
<reference evidence="3 4" key="1">
    <citation type="submission" date="2024-01" db="EMBL/GenBank/DDBJ databases">
        <title>Genome assemblies of Stephania.</title>
        <authorList>
            <person name="Yang L."/>
        </authorList>
    </citation>
    <scope>NUCLEOTIDE SEQUENCE [LARGE SCALE GENOMIC DNA]</scope>
    <source>
        <strain evidence="3">JXDWG</strain>
        <tissue evidence="3">Leaf</tissue>
    </source>
</reference>
<dbReference type="InterPro" id="IPR005380">
    <property type="entry name" value="XS_domain"/>
</dbReference>
<keyword evidence="4" id="KW-1185">Reference proteome</keyword>
<protein>
    <recommendedName>
        <fullName evidence="2">XS domain-containing protein</fullName>
    </recommendedName>
</protein>
<proteinExistence type="predicted"/>
<feature type="region of interest" description="Disordered" evidence="1">
    <location>
        <begin position="20"/>
        <end position="67"/>
    </location>
</feature>
<evidence type="ECO:0000256" key="1">
    <source>
        <dbReference type="SAM" id="MobiDB-lite"/>
    </source>
</evidence>
<dbReference type="InterPro" id="IPR038588">
    <property type="entry name" value="XS_domain_sf"/>
</dbReference>
<name>A0AAP0J2X7_9MAGN</name>
<evidence type="ECO:0000313" key="4">
    <source>
        <dbReference type="Proteomes" id="UP001419268"/>
    </source>
</evidence>
<dbReference type="Pfam" id="PF03468">
    <property type="entry name" value="XS"/>
    <property type="match status" value="1"/>
</dbReference>
<comment type="caution">
    <text evidence="3">The sequence shown here is derived from an EMBL/GenBank/DDBJ whole genome shotgun (WGS) entry which is preliminary data.</text>
</comment>
<accession>A0AAP0J2X7</accession>
<sequence>MRSRRYVDFRDFREFRARSPSRKAKDRYRRHGDYSREERDNLSPRIVGRSRRSSSLEGRDHTRHYDGRRDYAVDAQSRMPAFGQAQDRSAFGEEVPPRRGSPAVEYRAKYGNLSPMKYAGSYESREKDVQVGSSSIRDERKDLHFDDRAPRTLYAPPMPDSRGGTYTTTSSGNYNVGLHVDKEFRYEDAGRLDPLLSRKYYSEEEKMPVRKYYSEDDKVPVRNYYSEEDKAVPYSTNGYYSRIPVTQSCAFDSTSSGLTKSDVPLTYRGNMHLPSDEFDDRNGRFSNSFRVDGYGRTGAFDISSEPKDLLSSERGIYSSSSRGEQWDNNHHEVGRLEKESHGYPSDEFYRTTLLDARGEYGGRDLSRPSYLGIDVDRFNDMKRSHKDLSKDGLSDQHLLQRESVPSYTDMKRTSFGAEKDVDFLGTGQRYLEFGGAISGNAETTYGKGSYGFRRESCLGSHKDILNGSSIFESNLNAYRLDASPEQRLKAEGLDIHSPSARMMKRKYVKEEDLNDYKRKYAMEEDLNDYKRKYAMEEDLNDYRRKYIVEEDLNDYKRNYAMEDLNDYRRKYVVEEDLDDYSSKRAILNSRDIARRVREQNGSDEQRNRRIRGMLSSKGLKSGRLQFPKPGRTIENMGSNIRGADMEPHVFGSRKVSIKKRLNFASKHVHNIDLGSRQDFRKTHKIWRRHLGDQHETESVQEDNTSIDRVTPINPDPPEGSEEFKNLVHKAFLHYSKQLNENKAQRRNYKEHGNASSLLCLVCGRSENVGGKILSSSKEFTETQALASHAFMCQKGGLRTNHLGLHKALCVLMGWSSDAGPGGYWFPQCLPATVASALREDLILWPPVVIVHNISIENPDLRQIVTIEEMTAILRDMGFNLGATKVHRGKPANQSIMVVTFSFTFSGFQDAERLHKYFTDEKRGREQFCGKIGNGSGSSMEGRPDKVEHVLYGYMGIAEDFDKLDFGMKNKCSLKSKKKDIQAIADAPLKEHEGPSTM</sequence>
<evidence type="ECO:0000313" key="3">
    <source>
        <dbReference type="EMBL" id="KAK9126464.1"/>
    </source>
</evidence>
<feature type="compositionally biased region" description="Basic residues" evidence="1">
    <location>
        <begin position="20"/>
        <end position="30"/>
    </location>
</feature>
<gene>
    <name evidence="3" type="ORF">Scep_015310</name>
</gene>
<feature type="compositionally biased region" description="Basic and acidic residues" evidence="1">
    <location>
        <begin position="31"/>
        <end position="42"/>
    </location>
</feature>
<feature type="domain" description="XS" evidence="2">
    <location>
        <begin position="839"/>
        <end position="961"/>
    </location>
</feature>
<dbReference type="GO" id="GO:0031047">
    <property type="term" value="P:regulatory ncRNA-mediated gene silencing"/>
    <property type="evidence" value="ECO:0007669"/>
    <property type="project" value="InterPro"/>
</dbReference>
<dbReference type="PANTHER" id="PTHR46619:SF2">
    <property type="entry name" value="XS DOMAIN PROTEIN"/>
    <property type="match status" value="1"/>
</dbReference>
<dbReference type="Proteomes" id="UP001419268">
    <property type="component" value="Unassembled WGS sequence"/>
</dbReference>
<evidence type="ECO:0000259" key="2">
    <source>
        <dbReference type="Pfam" id="PF03468"/>
    </source>
</evidence>
<dbReference type="PANTHER" id="PTHR46619">
    <property type="entry name" value="RNA RECOGNITION MOTIF XS DOMAIN PROTEIN-RELATED"/>
    <property type="match status" value="1"/>
</dbReference>
<feature type="region of interest" description="Disordered" evidence="1">
    <location>
        <begin position="150"/>
        <end position="169"/>
    </location>
</feature>
<organism evidence="3 4">
    <name type="scientific">Stephania cephalantha</name>
    <dbReference type="NCBI Taxonomy" id="152367"/>
    <lineage>
        <taxon>Eukaryota</taxon>
        <taxon>Viridiplantae</taxon>
        <taxon>Streptophyta</taxon>
        <taxon>Embryophyta</taxon>
        <taxon>Tracheophyta</taxon>
        <taxon>Spermatophyta</taxon>
        <taxon>Magnoliopsida</taxon>
        <taxon>Ranunculales</taxon>
        <taxon>Menispermaceae</taxon>
        <taxon>Menispermoideae</taxon>
        <taxon>Cissampelideae</taxon>
        <taxon>Stephania</taxon>
    </lineage>
</organism>
<dbReference type="Gene3D" id="3.30.70.2890">
    <property type="entry name" value="XS domain"/>
    <property type="match status" value="1"/>
</dbReference>
<feature type="compositionally biased region" description="Basic and acidic residues" evidence="1">
    <location>
        <begin position="57"/>
        <end position="67"/>
    </location>
</feature>
<dbReference type="EMBL" id="JBBNAG010000006">
    <property type="protein sequence ID" value="KAK9126464.1"/>
    <property type="molecule type" value="Genomic_DNA"/>
</dbReference>